<dbReference type="FunFam" id="3.10.20.310:FF:000013">
    <property type="entry name" value="Outer envelope protein 80 chloroplastic"/>
    <property type="match status" value="1"/>
</dbReference>
<gene>
    <name evidence="1" type="ORF">QYE76_007789</name>
</gene>
<comment type="caution">
    <text evidence="1">The sequence shown here is derived from an EMBL/GenBank/DDBJ whole genome shotgun (WGS) entry which is preliminary data.</text>
</comment>
<protein>
    <submittedName>
        <fullName evidence="1">Uncharacterized protein</fullName>
    </submittedName>
</protein>
<dbReference type="Proteomes" id="UP001231189">
    <property type="component" value="Unassembled WGS sequence"/>
</dbReference>
<keyword evidence="2" id="KW-1185">Reference proteome</keyword>
<dbReference type="GO" id="GO:0009658">
    <property type="term" value="P:chloroplast organization"/>
    <property type="evidence" value="ECO:0007669"/>
    <property type="project" value="TreeGrafter"/>
</dbReference>
<dbReference type="PANTHER" id="PTHR12815">
    <property type="entry name" value="SORTING AND ASSEMBLY MACHINERY SAMM50 PROTEIN FAMILY MEMBER"/>
    <property type="match status" value="1"/>
</dbReference>
<accession>A0AAD8PKR8</accession>
<dbReference type="PANTHER" id="PTHR12815:SF32">
    <property type="entry name" value="OUTER ENVELOPE PROTEIN 80, CHLOROPLASTIC"/>
    <property type="match status" value="1"/>
</dbReference>
<dbReference type="AlphaFoldDB" id="A0AAD8PKR8"/>
<name>A0AAD8PKR8_LOLMU</name>
<organism evidence="1 2">
    <name type="scientific">Lolium multiflorum</name>
    <name type="common">Italian ryegrass</name>
    <name type="synonym">Lolium perenne subsp. multiflorum</name>
    <dbReference type="NCBI Taxonomy" id="4521"/>
    <lineage>
        <taxon>Eukaryota</taxon>
        <taxon>Viridiplantae</taxon>
        <taxon>Streptophyta</taxon>
        <taxon>Embryophyta</taxon>
        <taxon>Tracheophyta</taxon>
        <taxon>Spermatophyta</taxon>
        <taxon>Magnoliopsida</taxon>
        <taxon>Liliopsida</taxon>
        <taxon>Poales</taxon>
        <taxon>Poaceae</taxon>
        <taxon>BOP clade</taxon>
        <taxon>Pooideae</taxon>
        <taxon>Poodae</taxon>
        <taxon>Poeae</taxon>
        <taxon>Poeae Chloroplast Group 2 (Poeae type)</taxon>
        <taxon>Loliodinae</taxon>
        <taxon>Loliinae</taxon>
        <taxon>Lolium</taxon>
    </lineage>
</organism>
<dbReference type="GO" id="GO:0009793">
    <property type="term" value="P:embryo development ending in seed dormancy"/>
    <property type="evidence" value="ECO:0007669"/>
    <property type="project" value="TreeGrafter"/>
</dbReference>
<dbReference type="GO" id="GO:0016020">
    <property type="term" value="C:membrane"/>
    <property type="evidence" value="ECO:0007669"/>
    <property type="project" value="TreeGrafter"/>
</dbReference>
<dbReference type="EMBL" id="JAUUTY010000936">
    <property type="protein sequence ID" value="KAK1569594.1"/>
    <property type="molecule type" value="Genomic_DNA"/>
</dbReference>
<reference evidence="1" key="1">
    <citation type="submission" date="2023-07" db="EMBL/GenBank/DDBJ databases">
        <title>A chromosome-level genome assembly of Lolium multiflorum.</title>
        <authorList>
            <person name="Chen Y."/>
            <person name="Copetti D."/>
            <person name="Kolliker R."/>
            <person name="Studer B."/>
        </authorList>
    </citation>
    <scope>NUCLEOTIDE SEQUENCE</scope>
    <source>
        <strain evidence="1">02402/16</strain>
        <tissue evidence="1">Leaf</tissue>
    </source>
</reference>
<dbReference type="Gene3D" id="3.10.20.310">
    <property type="entry name" value="membrane protein fhac"/>
    <property type="match status" value="1"/>
</dbReference>
<sequence>MAPRRDVRFVSSGIKLPRASPAPAPTPAHALLSAALPFAHIGRAIDAAARHVAASFPRLPAARAETAAAPLPRRLGKDGGEERVLISEVAVRGKDGEPLERPELEEAAAAALRACRPNAALTVREVQEDVHRVVESGLFRSCMPVAVDTRDGIRLVFEVGFSCLFPNPLSIILFLGSQHLGYFVVY</sequence>
<dbReference type="InterPro" id="IPR039910">
    <property type="entry name" value="D15-like"/>
</dbReference>
<proteinExistence type="predicted"/>
<evidence type="ECO:0000313" key="2">
    <source>
        <dbReference type="Proteomes" id="UP001231189"/>
    </source>
</evidence>
<evidence type="ECO:0000313" key="1">
    <source>
        <dbReference type="EMBL" id="KAK1569594.1"/>
    </source>
</evidence>